<dbReference type="NCBIfam" id="TIGR00005">
    <property type="entry name" value="rluA_subfam"/>
    <property type="match status" value="1"/>
</dbReference>
<evidence type="ECO:0000313" key="8">
    <source>
        <dbReference type="Proteomes" id="UP000295773"/>
    </source>
</evidence>
<feature type="active site" evidence="4">
    <location>
        <position position="136"/>
    </location>
</feature>
<dbReference type="PROSITE" id="PS01129">
    <property type="entry name" value="PSI_RLU"/>
    <property type="match status" value="1"/>
</dbReference>
<dbReference type="GO" id="GO:0000455">
    <property type="term" value="P:enzyme-directed rRNA pseudouridine synthesis"/>
    <property type="evidence" value="ECO:0007669"/>
    <property type="project" value="TreeGrafter"/>
</dbReference>
<sequence>MKITMKYHSIQIQSEQDSDIDTLLQDLHQSKKARYLLYQNKQLYLNGYLCKQNQSITKNDEVQIHLSDETLSSIPPDFTELSICYEDELLLAVNKPSHLLVHSDGVDTSHTLCNRVQGYYLMQGITAPVRPLHRLDKETSGIVLFCKIPFFQPLLDHMMKEKQIQREYEAIVEGSIHQKKQTITYPIARDRHDARKMRVSATGKHAKTTITLQKNYGAYSWIHARLFTGRTHQIRVHLAALKHPLLSDSLYGTPSDKIHRLALHASLLTLQHPFTNKNIQVTCEMPLDMKDLL</sequence>
<dbReference type="InterPro" id="IPR006224">
    <property type="entry name" value="PsdUridine_synth_RluA-like_CS"/>
</dbReference>
<dbReference type="GO" id="GO:0140098">
    <property type="term" value="F:catalytic activity, acting on RNA"/>
    <property type="evidence" value="ECO:0007669"/>
    <property type="project" value="UniProtKB-ARBA"/>
</dbReference>
<dbReference type="InterPro" id="IPR050188">
    <property type="entry name" value="RluA_PseudoU_synthase"/>
</dbReference>
<proteinExistence type="inferred from homology"/>
<evidence type="ECO:0000259" key="6">
    <source>
        <dbReference type="Pfam" id="PF00849"/>
    </source>
</evidence>
<feature type="domain" description="Pseudouridine synthase RsuA/RluA-like" evidence="6">
    <location>
        <begin position="90"/>
        <end position="240"/>
    </location>
</feature>
<dbReference type="InterPro" id="IPR020103">
    <property type="entry name" value="PsdUridine_synth_cat_dom_sf"/>
</dbReference>
<evidence type="ECO:0000313" key="7">
    <source>
        <dbReference type="EMBL" id="TCU62650.1"/>
    </source>
</evidence>
<dbReference type="Pfam" id="PF00849">
    <property type="entry name" value="PseudoU_synth_2"/>
    <property type="match status" value="1"/>
</dbReference>
<comment type="caution">
    <text evidence="7">The sequence shown here is derived from an EMBL/GenBank/DDBJ whole genome shotgun (WGS) entry which is preliminary data.</text>
</comment>
<dbReference type="CDD" id="cd02869">
    <property type="entry name" value="PseudoU_synth_RluA_like"/>
    <property type="match status" value="1"/>
</dbReference>
<comment type="catalytic activity">
    <reaction evidence="1 5">
        <text>a uridine in RNA = a pseudouridine in RNA</text>
        <dbReference type="Rhea" id="RHEA:48348"/>
        <dbReference type="Rhea" id="RHEA-COMP:12068"/>
        <dbReference type="Rhea" id="RHEA-COMP:12069"/>
        <dbReference type="ChEBI" id="CHEBI:65314"/>
        <dbReference type="ChEBI" id="CHEBI:65315"/>
    </reaction>
</comment>
<name>A0A4R3TK09_9FIRM</name>
<organism evidence="7 8">
    <name type="scientific">Longicatena caecimuris</name>
    <dbReference type="NCBI Taxonomy" id="1796635"/>
    <lineage>
        <taxon>Bacteria</taxon>
        <taxon>Bacillati</taxon>
        <taxon>Bacillota</taxon>
        <taxon>Erysipelotrichia</taxon>
        <taxon>Erysipelotrichales</taxon>
        <taxon>Erysipelotrichaceae</taxon>
        <taxon>Longicatena</taxon>
    </lineage>
</organism>
<keyword evidence="3 5" id="KW-0413">Isomerase</keyword>
<dbReference type="GO" id="GO:0003723">
    <property type="term" value="F:RNA binding"/>
    <property type="evidence" value="ECO:0007669"/>
    <property type="project" value="InterPro"/>
</dbReference>
<dbReference type="EMBL" id="SMBP01000003">
    <property type="protein sequence ID" value="TCU62650.1"/>
    <property type="molecule type" value="Genomic_DNA"/>
</dbReference>
<keyword evidence="8" id="KW-1185">Reference proteome</keyword>
<dbReference type="Gene3D" id="3.30.2350.10">
    <property type="entry name" value="Pseudouridine synthase"/>
    <property type="match status" value="1"/>
</dbReference>
<evidence type="ECO:0000256" key="2">
    <source>
        <dbReference type="ARBA" id="ARBA00010876"/>
    </source>
</evidence>
<comment type="function">
    <text evidence="5">Responsible for synthesis of pseudouridine from uracil.</text>
</comment>
<protein>
    <recommendedName>
        <fullName evidence="5">Pseudouridine synthase</fullName>
        <ecNumber evidence="5">5.4.99.-</ecNumber>
    </recommendedName>
</protein>
<evidence type="ECO:0000256" key="4">
    <source>
        <dbReference type="PIRSR" id="PIRSR606225-1"/>
    </source>
</evidence>
<dbReference type="EC" id="5.4.99.-" evidence="5"/>
<dbReference type="GO" id="GO:0009982">
    <property type="term" value="F:pseudouridine synthase activity"/>
    <property type="evidence" value="ECO:0007669"/>
    <property type="project" value="InterPro"/>
</dbReference>
<dbReference type="RefSeq" id="WP_132223830.1">
    <property type="nucleotide sequence ID" value="NZ_JANKBG010000003.1"/>
</dbReference>
<dbReference type="AlphaFoldDB" id="A0A4R3TK09"/>
<gene>
    <name evidence="7" type="ORF">EDD61_10363</name>
</gene>
<evidence type="ECO:0000256" key="5">
    <source>
        <dbReference type="RuleBase" id="RU362028"/>
    </source>
</evidence>
<evidence type="ECO:0000256" key="3">
    <source>
        <dbReference type="ARBA" id="ARBA00023235"/>
    </source>
</evidence>
<evidence type="ECO:0000256" key="1">
    <source>
        <dbReference type="ARBA" id="ARBA00000073"/>
    </source>
</evidence>
<reference evidence="7 8" key="1">
    <citation type="submission" date="2019-03" db="EMBL/GenBank/DDBJ databases">
        <title>Genomic Encyclopedia of Type Strains, Phase IV (KMG-IV): sequencing the most valuable type-strain genomes for metagenomic binning, comparative biology and taxonomic classification.</title>
        <authorList>
            <person name="Goeker M."/>
        </authorList>
    </citation>
    <scope>NUCLEOTIDE SEQUENCE [LARGE SCALE GENOMIC DNA]</scope>
    <source>
        <strain evidence="7 8">DSM 29481</strain>
    </source>
</reference>
<dbReference type="Proteomes" id="UP000295773">
    <property type="component" value="Unassembled WGS sequence"/>
</dbReference>
<dbReference type="PANTHER" id="PTHR21600">
    <property type="entry name" value="MITOCHONDRIAL RNA PSEUDOURIDINE SYNTHASE"/>
    <property type="match status" value="1"/>
</dbReference>
<comment type="similarity">
    <text evidence="2 5">Belongs to the pseudouridine synthase RluA family.</text>
</comment>
<dbReference type="PANTHER" id="PTHR21600:SF44">
    <property type="entry name" value="RIBOSOMAL LARGE SUBUNIT PSEUDOURIDINE SYNTHASE D"/>
    <property type="match status" value="1"/>
</dbReference>
<accession>A0A4R3TK09</accession>
<dbReference type="SUPFAM" id="SSF55120">
    <property type="entry name" value="Pseudouridine synthase"/>
    <property type="match status" value="1"/>
</dbReference>
<dbReference type="InterPro" id="IPR006225">
    <property type="entry name" value="PsdUridine_synth_RluC/D"/>
</dbReference>
<dbReference type="InterPro" id="IPR006145">
    <property type="entry name" value="PsdUridine_synth_RsuA/RluA"/>
</dbReference>